<dbReference type="EMBL" id="CAEZTR010000062">
    <property type="protein sequence ID" value="CAB4579863.1"/>
    <property type="molecule type" value="Genomic_DNA"/>
</dbReference>
<dbReference type="AlphaFoldDB" id="A0A6J6N4S5"/>
<organism evidence="5">
    <name type="scientific">freshwater metagenome</name>
    <dbReference type="NCBI Taxonomy" id="449393"/>
    <lineage>
        <taxon>unclassified sequences</taxon>
        <taxon>metagenomes</taxon>
        <taxon>ecological metagenomes</taxon>
    </lineage>
</organism>
<evidence type="ECO:0000313" key="4">
    <source>
        <dbReference type="EMBL" id="CAB4649298.1"/>
    </source>
</evidence>
<dbReference type="EMBL" id="CAEZSU010000282">
    <property type="protein sequence ID" value="CAB4567506.1"/>
    <property type="molecule type" value="Genomic_DNA"/>
</dbReference>
<evidence type="ECO:0000313" key="2">
    <source>
        <dbReference type="EMBL" id="CAB4567506.1"/>
    </source>
</evidence>
<dbReference type="Pfam" id="PF07799">
    <property type="entry name" value="DUF1643"/>
    <property type="match status" value="1"/>
</dbReference>
<dbReference type="EMBL" id="CAEZXE010000084">
    <property type="protein sequence ID" value="CAB4681147.1"/>
    <property type="molecule type" value="Genomic_DNA"/>
</dbReference>
<dbReference type="EMBL" id="CAEZTG010000042">
    <property type="protein sequence ID" value="CAB4561651.1"/>
    <property type="molecule type" value="Genomic_DNA"/>
</dbReference>
<evidence type="ECO:0000313" key="5">
    <source>
        <dbReference type="EMBL" id="CAB4681147.1"/>
    </source>
</evidence>
<name>A0A6J6N4S5_9ZZZZ</name>
<evidence type="ECO:0000313" key="1">
    <source>
        <dbReference type="EMBL" id="CAB4561651.1"/>
    </source>
</evidence>
<sequence>MLNPSTADAFQLDPTNRRCVGFAQAWGYGSMVTTNIFAFRSTDPAGLRTAADAIGPENDDAILSAATRADLVIAAWGTHGELQGRGTAVREMLVGAGIALHSLRLTKAGHPGHPLYVAGDTLPTTWT</sequence>
<proteinExistence type="predicted"/>
<dbReference type="EMBL" id="CAEZVV010000079">
    <property type="protein sequence ID" value="CAB4649298.1"/>
    <property type="molecule type" value="Genomic_DNA"/>
</dbReference>
<gene>
    <name evidence="2" type="ORF">UFOPK1495_01859</name>
    <name evidence="1" type="ORF">UFOPK1603_00612</name>
    <name evidence="3" type="ORF">UFOPK1711_01093</name>
    <name evidence="4" type="ORF">UFOPK2143_01180</name>
    <name evidence="5" type="ORF">UFOPK2350_01027</name>
</gene>
<protein>
    <submittedName>
        <fullName evidence="5">Unannotated protein</fullName>
    </submittedName>
</protein>
<accession>A0A6J6N4S5</accession>
<dbReference type="InterPro" id="IPR012441">
    <property type="entry name" value="DUF1643"/>
</dbReference>
<evidence type="ECO:0000313" key="3">
    <source>
        <dbReference type="EMBL" id="CAB4579863.1"/>
    </source>
</evidence>
<reference evidence="5" key="1">
    <citation type="submission" date="2020-05" db="EMBL/GenBank/DDBJ databases">
        <authorList>
            <person name="Chiriac C."/>
            <person name="Salcher M."/>
            <person name="Ghai R."/>
            <person name="Kavagutti S V."/>
        </authorList>
    </citation>
    <scope>NUCLEOTIDE SEQUENCE</scope>
</reference>